<keyword evidence="1" id="KW-0812">Transmembrane</keyword>
<reference evidence="2" key="1">
    <citation type="submission" date="2021-05" db="EMBL/GenBank/DDBJ databases">
        <authorList>
            <person name="Alioto T."/>
            <person name="Alioto T."/>
            <person name="Gomez Garrido J."/>
        </authorList>
    </citation>
    <scope>NUCLEOTIDE SEQUENCE</scope>
</reference>
<sequence>MVLSRMIVACKVFAKGFGNFHHSFSIFGRFPSNCGFEILFVLVFMDQDFRTLLDFVLPLAIFRRNILFQLFFLFIYTIFILLPIMTGTVLRLRLLCIHNI</sequence>
<feature type="transmembrane region" description="Helical" evidence="1">
    <location>
        <begin position="66"/>
        <end position="85"/>
    </location>
</feature>
<name>A0A8D8Z324_9HEMI</name>
<evidence type="ECO:0000313" key="2">
    <source>
        <dbReference type="EMBL" id="CAG6739539.1"/>
    </source>
</evidence>
<keyword evidence="1" id="KW-0472">Membrane</keyword>
<keyword evidence="1" id="KW-1133">Transmembrane helix</keyword>
<dbReference type="AlphaFoldDB" id="A0A8D8Z324"/>
<proteinExistence type="predicted"/>
<evidence type="ECO:0000256" key="1">
    <source>
        <dbReference type="SAM" id="Phobius"/>
    </source>
</evidence>
<organism evidence="2">
    <name type="scientific">Cacopsylla melanoneura</name>
    <dbReference type="NCBI Taxonomy" id="428564"/>
    <lineage>
        <taxon>Eukaryota</taxon>
        <taxon>Metazoa</taxon>
        <taxon>Ecdysozoa</taxon>
        <taxon>Arthropoda</taxon>
        <taxon>Hexapoda</taxon>
        <taxon>Insecta</taxon>
        <taxon>Pterygota</taxon>
        <taxon>Neoptera</taxon>
        <taxon>Paraneoptera</taxon>
        <taxon>Hemiptera</taxon>
        <taxon>Sternorrhyncha</taxon>
        <taxon>Psylloidea</taxon>
        <taxon>Psyllidae</taxon>
        <taxon>Psyllinae</taxon>
        <taxon>Cacopsylla</taxon>
    </lineage>
</organism>
<protein>
    <submittedName>
        <fullName evidence="2">Uncharacterized protein</fullName>
    </submittedName>
</protein>
<dbReference type="EMBL" id="HBUF01413812">
    <property type="protein sequence ID" value="CAG6739539.1"/>
    <property type="molecule type" value="Transcribed_RNA"/>
</dbReference>
<accession>A0A8D8Z324</accession>